<evidence type="ECO:0000313" key="1">
    <source>
        <dbReference type="EMBL" id="KAL0946892.1"/>
    </source>
</evidence>
<proteinExistence type="predicted"/>
<evidence type="ECO:0008006" key="3">
    <source>
        <dbReference type="Google" id="ProtNLM"/>
    </source>
</evidence>
<dbReference type="Proteomes" id="UP001556367">
    <property type="component" value="Unassembled WGS sequence"/>
</dbReference>
<dbReference type="EMBL" id="JASNQZ010000015">
    <property type="protein sequence ID" value="KAL0946892.1"/>
    <property type="molecule type" value="Genomic_DNA"/>
</dbReference>
<protein>
    <recommendedName>
        <fullName evidence="3">ATP synthase protein MI25</fullName>
    </recommendedName>
</protein>
<comment type="caution">
    <text evidence="1">The sequence shown here is derived from an EMBL/GenBank/DDBJ whole genome shotgun (WGS) entry which is preliminary data.</text>
</comment>
<evidence type="ECO:0000313" key="2">
    <source>
        <dbReference type="Proteomes" id="UP001556367"/>
    </source>
</evidence>
<keyword evidence="2" id="KW-1185">Reference proteome</keyword>
<reference evidence="2" key="1">
    <citation type="submission" date="2024-06" db="EMBL/GenBank/DDBJ databases">
        <title>Multi-omics analyses provide insights into the biosynthesis of the anticancer antibiotic pleurotin in Hohenbuehelia grisea.</title>
        <authorList>
            <person name="Weaver J.A."/>
            <person name="Alberti F."/>
        </authorList>
    </citation>
    <scope>NUCLEOTIDE SEQUENCE [LARGE SCALE GENOMIC DNA]</scope>
    <source>
        <strain evidence="2">T-177</strain>
    </source>
</reference>
<sequence>MFSNHSPVLPVLAGVEVIRSSVESERGEFLLLPPAIVSVCPSLSSETIHGTDLYSASSRSRCYLVLCPRQIVHIQVACARRMLAKATCNRQSYFEDMVALPLPTISLIILIVMYLIDEWGNGSTLVALQEWERFSASQAQHLAKELQEKLLRNARATSPVLASQAERPSDNLASSALMVRFLANQG</sequence>
<organism evidence="1 2">
    <name type="scientific">Hohenbuehelia grisea</name>
    <dbReference type="NCBI Taxonomy" id="104357"/>
    <lineage>
        <taxon>Eukaryota</taxon>
        <taxon>Fungi</taxon>
        <taxon>Dikarya</taxon>
        <taxon>Basidiomycota</taxon>
        <taxon>Agaricomycotina</taxon>
        <taxon>Agaricomycetes</taxon>
        <taxon>Agaricomycetidae</taxon>
        <taxon>Agaricales</taxon>
        <taxon>Pleurotineae</taxon>
        <taxon>Pleurotaceae</taxon>
        <taxon>Hohenbuehelia</taxon>
    </lineage>
</organism>
<gene>
    <name evidence="1" type="ORF">HGRIS_013056</name>
</gene>
<accession>A0ABR3IUD0</accession>
<name>A0ABR3IUD0_9AGAR</name>